<keyword evidence="3" id="KW-1185">Reference proteome</keyword>
<dbReference type="OrthoDB" id="9775607at2"/>
<dbReference type="InterPro" id="IPR032466">
    <property type="entry name" value="Metal_Hydrolase"/>
</dbReference>
<protein>
    <submittedName>
        <fullName evidence="2">N-acyl-D-aspartate/D-glutamate deacylase</fullName>
    </submittedName>
</protein>
<dbReference type="HOGENOM" id="CLU_016107_2_1_12"/>
<proteinExistence type="predicted"/>
<dbReference type="InterPro" id="IPR013108">
    <property type="entry name" value="Amidohydro_3"/>
</dbReference>
<reference evidence="2 3" key="1">
    <citation type="submission" date="2011-11" db="EMBL/GenBank/DDBJ databases">
        <title>Complete sequence of Spirochaeta sp. grapes.</title>
        <authorList>
            <consortium name="US DOE Joint Genome Institute"/>
            <person name="Lucas S."/>
            <person name="Han J."/>
            <person name="Lapidus A."/>
            <person name="Cheng J.-F."/>
            <person name="Goodwin L."/>
            <person name="Pitluck S."/>
            <person name="Peters L."/>
            <person name="Ovchinnikova G."/>
            <person name="Munk A.C."/>
            <person name="Detter J.C."/>
            <person name="Han C."/>
            <person name="Tapia R."/>
            <person name="Land M."/>
            <person name="Hauser L."/>
            <person name="Kyrpides N."/>
            <person name="Ivanova N."/>
            <person name="Pagani I."/>
            <person name="Ritalahtilisa K."/>
            <person name="Loeffler F."/>
            <person name="Woyke T."/>
        </authorList>
    </citation>
    <scope>NUCLEOTIDE SEQUENCE [LARGE SCALE GENOMIC DNA]</scope>
    <source>
        <strain evidence="3">ATCC BAA-1885 / DSM 22778 / Grapes</strain>
    </source>
</reference>
<evidence type="ECO:0000313" key="3">
    <source>
        <dbReference type="Proteomes" id="UP000005632"/>
    </source>
</evidence>
<dbReference type="PANTHER" id="PTHR11647">
    <property type="entry name" value="HYDRANTOINASE/DIHYDROPYRIMIDINASE FAMILY MEMBER"/>
    <property type="match status" value="1"/>
</dbReference>
<dbReference type="CDD" id="cd01297">
    <property type="entry name" value="D-aminoacylase"/>
    <property type="match status" value="1"/>
</dbReference>
<organism evidence="2 3">
    <name type="scientific">Sphaerochaeta pleomorpha (strain ATCC BAA-1885 / DSM 22778 / Grapes)</name>
    <dbReference type="NCBI Taxonomy" id="158190"/>
    <lineage>
        <taxon>Bacteria</taxon>
        <taxon>Pseudomonadati</taxon>
        <taxon>Spirochaetota</taxon>
        <taxon>Spirochaetia</taxon>
        <taxon>Spirochaetales</taxon>
        <taxon>Sphaerochaetaceae</taxon>
        <taxon>Sphaerochaeta</taxon>
    </lineage>
</organism>
<dbReference type="Gene3D" id="3.20.20.140">
    <property type="entry name" value="Metal-dependent hydrolases"/>
    <property type="match status" value="2"/>
</dbReference>
<dbReference type="KEGG" id="sgp:SpiGrapes_1056"/>
<name>G8QRU7_SPHPG</name>
<dbReference type="Proteomes" id="UP000005632">
    <property type="component" value="Chromosome"/>
</dbReference>
<dbReference type="RefSeq" id="WP_014269729.1">
    <property type="nucleotide sequence ID" value="NC_016633.1"/>
</dbReference>
<evidence type="ECO:0000313" key="2">
    <source>
        <dbReference type="EMBL" id="AEV28880.1"/>
    </source>
</evidence>
<gene>
    <name evidence="2" type="ordered locus">SpiGrapes_1056</name>
</gene>
<feature type="domain" description="Amidohydrolase 3" evidence="1">
    <location>
        <begin position="395"/>
        <end position="507"/>
    </location>
</feature>
<sequence>MAFDVYFQNATIIDGTGSEPYQGDVAVKNDKIERIFNNGGEPSGKVIDATGLVLCPGFIDIHAHSELEVLRNPSMEAKIGQGITTEVSGNCGIGVFPAKPNDEVLYAYTRDVLGHYAPFGWKDFDSYCAELGKKGSGTNMAFLQSHSALRCRSIEGNPNRSANSVEVQTMCRLLEESYEQGCLGFSSGLYYAPCLFASRGELLALLEVTQKYDRLFAVHMRCEGDDVLSALEEVIDLAKYTKVRLEVSHLKAIGRENQHLVDQMLTLIEDARLSGLDVLFDQYPYEYGSTSLFSLLPPQYLRLDRHDLQKLLDSPREREAIKAMMRDPVGWDSLYELCGWDNITAITIDSNPQYEGMTLADIASERQQGPFDAFFDLLKEEKGSAVMTDITQSQESLKRIMTHPLMCFGTDALYGGTKCHPRSFQAAVHFLDRYWRQKHVMALEQMIHKMTGETASRLGFYDRGRIAFGLKADLVLFDPNTIRDNSTATTPKAKPDGLHLVMVNGKIALYEGNPTGICAGSLLKA</sequence>
<dbReference type="GO" id="GO:0016812">
    <property type="term" value="F:hydrolase activity, acting on carbon-nitrogen (but not peptide) bonds, in cyclic amides"/>
    <property type="evidence" value="ECO:0007669"/>
    <property type="project" value="TreeGrafter"/>
</dbReference>
<dbReference type="InterPro" id="IPR011059">
    <property type="entry name" value="Metal-dep_hydrolase_composite"/>
</dbReference>
<feature type="domain" description="Amidohydrolase 3" evidence="1">
    <location>
        <begin position="45"/>
        <end position="269"/>
    </location>
</feature>
<dbReference type="InterPro" id="IPR050378">
    <property type="entry name" value="Metallo-dep_Hydrolases_sf"/>
</dbReference>
<dbReference type="eggNOG" id="COG3653">
    <property type="taxonomic scope" value="Bacteria"/>
</dbReference>
<accession>G8QRU7</accession>
<dbReference type="PANTHER" id="PTHR11647:SF1">
    <property type="entry name" value="COLLAPSIN RESPONSE MEDIATOR PROTEIN"/>
    <property type="match status" value="1"/>
</dbReference>
<dbReference type="Pfam" id="PF07969">
    <property type="entry name" value="Amidohydro_3"/>
    <property type="match status" value="2"/>
</dbReference>
<dbReference type="AlphaFoldDB" id="G8QRU7"/>
<evidence type="ECO:0000259" key="1">
    <source>
        <dbReference type="Pfam" id="PF07969"/>
    </source>
</evidence>
<dbReference type="SUPFAM" id="SSF51338">
    <property type="entry name" value="Composite domain of metallo-dependent hydrolases"/>
    <property type="match status" value="1"/>
</dbReference>
<dbReference type="GO" id="GO:0005829">
    <property type="term" value="C:cytosol"/>
    <property type="evidence" value="ECO:0007669"/>
    <property type="project" value="TreeGrafter"/>
</dbReference>
<dbReference type="EMBL" id="CP003155">
    <property type="protein sequence ID" value="AEV28880.1"/>
    <property type="molecule type" value="Genomic_DNA"/>
</dbReference>
<dbReference type="SUPFAM" id="SSF51556">
    <property type="entry name" value="Metallo-dependent hydrolases"/>
    <property type="match status" value="1"/>
</dbReference>
<dbReference type="STRING" id="158190.SpiGrapes_1056"/>